<keyword evidence="3" id="KW-1185">Reference proteome</keyword>
<dbReference type="EMBL" id="KV424062">
    <property type="protein sequence ID" value="KZT52584.1"/>
    <property type="molecule type" value="Genomic_DNA"/>
</dbReference>
<gene>
    <name evidence="2" type="ORF">CALCODRAFT_83022</name>
</gene>
<evidence type="ECO:0000256" key="1">
    <source>
        <dbReference type="SAM" id="MobiDB-lite"/>
    </source>
</evidence>
<evidence type="ECO:0000313" key="3">
    <source>
        <dbReference type="Proteomes" id="UP000076842"/>
    </source>
</evidence>
<evidence type="ECO:0000313" key="2">
    <source>
        <dbReference type="EMBL" id="KZT52584.1"/>
    </source>
</evidence>
<accession>A0A165DDN9</accession>
<name>A0A165DDN9_9BASI</name>
<dbReference type="InParanoid" id="A0A165DDN9"/>
<organism evidence="2 3">
    <name type="scientific">Calocera cornea HHB12733</name>
    <dbReference type="NCBI Taxonomy" id="1353952"/>
    <lineage>
        <taxon>Eukaryota</taxon>
        <taxon>Fungi</taxon>
        <taxon>Dikarya</taxon>
        <taxon>Basidiomycota</taxon>
        <taxon>Agaricomycotina</taxon>
        <taxon>Dacrymycetes</taxon>
        <taxon>Dacrymycetales</taxon>
        <taxon>Dacrymycetaceae</taxon>
        <taxon>Calocera</taxon>
    </lineage>
</organism>
<sequence>MAQASRSPASRNALSAQLLIPPRLRAQRTAQRRTRLLLPSRRAPLLCPLTAYIPARQLGRTRPHPRAASTSPPARIHSSETPSPLPAAPAGYLTGLGVGEQSDV</sequence>
<feature type="region of interest" description="Disordered" evidence="1">
    <location>
        <begin position="57"/>
        <end position="104"/>
    </location>
</feature>
<dbReference type="AlphaFoldDB" id="A0A165DDN9"/>
<protein>
    <submittedName>
        <fullName evidence="2">Uncharacterized protein</fullName>
    </submittedName>
</protein>
<reference evidence="2 3" key="1">
    <citation type="journal article" date="2016" name="Mol. Biol. Evol.">
        <title>Comparative Genomics of Early-Diverging Mushroom-Forming Fungi Provides Insights into the Origins of Lignocellulose Decay Capabilities.</title>
        <authorList>
            <person name="Nagy L.G."/>
            <person name="Riley R."/>
            <person name="Tritt A."/>
            <person name="Adam C."/>
            <person name="Daum C."/>
            <person name="Floudas D."/>
            <person name="Sun H."/>
            <person name="Yadav J.S."/>
            <person name="Pangilinan J."/>
            <person name="Larsson K.H."/>
            <person name="Matsuura K."/>
            <person name="Barry K."/>
            <person name="Labutti K."/>
            <person name="Kuo R."/>
            <person name="Ohm R.A."/>
            <person name="Bhattacharya S.S."/>
            <person name="Shirouzu T."/>
            <person name="Yoshinaga Y."/>
            <person name="Martin F.M."/>
            <person name="Grigoriev I.V."/>
            <person name="Hibbett D.S."/>
        </authorList>
    </citation>
    <scope>NUCLEOTIDE SEQUENCE [LARGE SCALE GENOMIC DNA]</scope>
    <source>
        <strain evidence="2 3">HHB12733</strain>
    </source>
</reference>
<proteinExistence type="predicted"/>
<dbReference type="Proteomes" id="UP000076842">
    <property type="component" value="Unassembled WGS sequence"/>
</dbReference>